<protein>
    <recommendedName>
        <fullName evidence="4">CarboxypepD_reg-like domain-containing protein</fullName>
    </recommendedName>
</protein>
<accession>A0A2T1N7Y9</accession>
<feature type="signal peptide" evidence="1">
    <location>
        <begin position="1"/>
        <end position="18"/>
    </location>
</feature>
<keyword evidence="3" id="KW-1185">Reference proteome</keyword>
<sequence>MKYFLSLSLFFFTIFSLAQDSTRVTVKGKIIVNTPDVEGVTVFNISSNKGTITDEKGEFTLQVMLNDKVEVSALQFKDFSLTVTESIIKNKQMTVFLVERVNKLDEVVILPYDLTGVLKEDIESVEVFNPDMDAIYFGVDDISVYEFSDDQYSKVENYAAMNQNDRIRYQANGVAIVEGLVNLIFKPKKKSKNTNTETEKIPTQTLADKYQHDYYTKNFNIPEEQVEAFIAFVQNNDFDVSLLEKGKEIQLIEDLNKKSKKFLSENPVEKE</sequence>
<evidence type="ECO:0000313" key="3">
    <source>
        <dbReference type="Proteomes" id="UP000238430"/>
    </source>
</evidence>
<name>A0A2T1N7Y9_9FLAO</name>
<dbReference type="Proteomes" id="UP000238430">
    <property type="component" value="Unassembled WGS sequence"/>
</dbReference>
<reference evidence="2 3" key="1">
    <citation type="submission" date="2018-03" db="EMBL/GenBank/DDBJ databases">
        <title>Mesoflavibacter sp. HG37 and Mesoflavibacter sp. HG96 sp.nov., two marine bacteria isolated from seawater of Western Pacific Ocean.</title>
        <authorList>
            <person name="Cheng H."/>
            <person name="Wu Y.-H."/>
            <person name="Guo L.-L."/>
            <person name="Xu X.-W."/>
        </authorList>
    </citation>
    <scope>NUCLEOTIDE SEQUENCE [LARGE SCALE GENOMIC DNA]</scope>
    <source>
        <strain evidence="2 3">KCTC 42117</strain>
    </source>
</reference>
<evidence type="ECO:0000256" key="1">
    <source>
        <dbReference type="SAM" id="SignalP"/>
    </source>
</evidence>
<keyword evidence="1" id="KW-0732">Signal</keyword>
<comment type="caution">
    <text evidence="2">The sequence shown here is derived from an EMBL/GenBank/DDBJ whole genome shotgun (WGS) entry which is preliminary data.</text>
</comment>
<dbReference type="RefSeq" id="WP_106680168.1">
    <property type="nucleotide sequence ID" value="NZ_JACHWV010000004.1"/>
</dbReference>
<dbReference type="AlphaFoldDB" id="A0A2T1N7Y9"/>
<evidence type="ECO:0008006" key="4">
    <source>
        <dbReference type="Google" id="ProtNLM"/>
    </source>
</evidence>
<proteinExistence type="predicted"/>
<dbReference type="OrthoDB" id="1436952at2"/>
<evidence type="ECO:0000313" key="2">
    <source>
        <dbReference type="EMBL" id="PSG87978.1"/>
    </source>
</evidence>
<dbReference type="EMBL" id="PXOT01000025">
    <property type="protein sequence ID" value="PSG87978.1"/>
    <property type="molecule type" value="Genomic_DNA"/>
</dbReference>
<organism evidence="2 3">
    <name type="scientific">Mesoflavibacter zeaxanthinifaciens subsp. sabulilitoris</name>
    <dbReference type="NCBI Taxonomy" id="1520893"/>
    <lineage>
        <taxon>Bacteria</taxon>
        <taxon>Pseudomonadati</taxon>
        <taxon>Bacteroidota</taxon>
        <taxon>Flavobacteriia</taxon>
        <taxon>Flavobacteriales</taxon>
        <taxon>Flavobacteriaceae</taxon>
        <taxon>Mesoflavibacter</taxon>
    </lineage>
</organism>
<dbReference type="Pfam" id="PF13715">
    <property type="entry name" value="CarbopepD_reg_2"/>
    <property type="match status" value="1"/>
</dbReference>
<feature type="chain" id="PRO_5015762030" description="CarboxypepD_reg-like domain-containing protein" evidence="1">
    <location>
        <begin position="19"/>
        <end position="271"/>
    </location>
</feature>
<gene>
    <name evidence="2" type="ORF">C7H61_12270</name>
</gene>
<dbReference type="InterPro" id="IPR008969">
    <property type="entry name" value="CarboxyPept-like_regulatory"/>
</dbReference>
<dbReference type="SUPFAM" id="SSF49464">
    <property type="entry name" value="Carboxypeptidase regulatory domain-like"/>
    <property type="match status" value="1"/>
</dbReference>